<keyword evidence="2" id="KW-1185">Reference proteome</keyword>
<sequence>MTSFSAANINKTCLRVFRAPEAAGVLSNWPIGTDISHQTSVVIKYRYSRCSSLKNNLKRGSVLCHRLRLHRRCSRP</sequence>
<name>A0ABN8HWX1_9NEOP</name>
<dbReference type="Proteomes" id="UP000837857">
    <property type="component" value="Chromosome 13"/>
</dbReference>
<proteinExistence type="predicted"/>
<dbReference type="EMBL" id="OW152825">
    <property type="protein sequence ID" value="CAH2041112.1"/>
    <property type="molecule type" value="Genomic_DNA"/>
</dbReference>
<organism evidence="1 2">
    <name type="scientific">Iphiclides podalirius</name>
    <name type="common">scarce swallowtail</name>
    <dbReference type="NCBI Taxonomy" id="110791"/>
    <lineage>
        <taxon>Eukaryota</taxon>
        <taxon>Metazoa</taxon>
        <taxon>Ecdysozoa</taxon>
        <taxon>Arthropoda</taxon>
        <taxon>Hexapoda</taxon>
        <taxon>Insecta</taxon>
        <taxon>Pterygota</taxon>
        <taxon>Neoptera</taxon>
        <taxon>Endopterygota</taxon>
        <taxon>Lepidoptera</taxon>
        <taxon>Glossata</taxon>
        <taxon>Ditrysia</taxon>
        <taxon>Papilionoidea</taxon>
        <taxon>Papilionidae</taxon>
        <taxon>Papilioninae</taxon>
        <taxon>Iphiclides</taxon>
    </lineage>
</organism>
<evidence type="ECO:0000313" key="1">
    <source>
        <dbReference type="EMBL" id="CAH2041112.1"/>
    </source>
</evidence>
<protein>
    <submittedName>
        <fullName evidence="1">Uncharacterized protein</fullName>
    </submittedName>
</protein>
<evidence type="ECO:0000313" key="2">
    <source>
        <dbReference type="Proteomes" id="UP000837857"/>
    </source>
</evidence>
<accession>A0ABN8HWX1</accession>
<reference evidence="1" key="1">
    <citation type="submission" date="2022-03" db="EMBL/GenBank/DDBJ databases">
        <authorList>
            <person name="Martin H S."/>
        </authorList>
    </citation>
    <scope>NUCLEOTIDE SEQUENCE</scope>
</reference>
<gene>
    <name evidence="1" type="ORF">IPOD504_LOCUS2909</name>
</gene>
<feature type="non-terminal residue" evidence="1">
    <location>
        <position position="76"/>
    </location>
</feature>